<dbReference type="WBParaSite" id="GPLIN_001378100">
    <property type="protein sequence ID" value="GPLIN_001378100"/>
    <property type="gene ID" value="GPLIN_001378100"/>
</dbReference>
<evidence type="ECO:0000313" key="1">
    <source>
        <dbReference type="Proteomes" id="UP000050741"/>
    </source>
</evidence>
<dbReference type="AlphaFoldDB" id="A0A183CLM5"/>
<keyword evidence="1" id="KW-1185">Reference proteome</keyword>
<reference evidence="2" key="2">
    <citation type="submission" date="2016-06" db="UniProtKB">
        <authorList>
            <consortium name="WormBaseParasite"/>
        </authorList>
    </citation>
    <scope>IDENTIFICATION</scope>
</reference>
<reference evidence="1" key="1">
    <citation type="submission" date="2014-05" db="EMBL/GenBank/DDBJ databases">
        <title>The genome and life-stage specific transcriptomes of Globodera pallida elucidate key aspects of plant parasitism by a cyst nematode.</title>
        <authorList>
            <person name="Cotton J.A."/>
            <person name="Lilley C.J."/>
            <person name="Jones L.M."/>
            <person name="Kikuchi T."/>
            <person name="Reid A.J."/>
            <person name="Thorpe P."/>
            <person name="Tsai I.J."/>
            <person name="Beasley H."/>
            <person name="Blok V."/>
            <person name="Cock P.J.A."/>
            <person name="Van den Akker S.E."/>
            <person name="Holroyd N."/>
            <person name="Hunt M."/>
            <person name="Mantelin S."/>
            <person name="Naghra H."/>
            <person name="Pain A."/>
            <person name="Palomares-Rius J.E."/>
            <person name="Zarowiecki M."/>
            <person name="Berriman M."/>
            <person name="Jones J.T."/>
            <person name="Urwin P.E."/>
        </authorList>
    </citation>
    <scope>NUCLEOTIDE SEQUENCE [LARGE SCALE GENOMIC DNA]</scope>
    <source>
        <strain evidence="1">Lindley</strain>
    </source>
</reference>
<evidence type="ECO:0000313" key="2">
    <source>
        <dbReference type="WBParaSite" id="GPLIN_001378100"/>
    </source>
</evidence>
<protein>
    <submittedName>
        <fullName evidence="2">Phage protein</fullName>
    </submittedName>
</protein>
<proteinExistence type="predicted"/>
<sequence>MNVYLQLMADVEDESSFKLNPAAKEQFENVEITVLLWVYNELIDDELFKFANSIEHNNANFVSTIDAYTIDDDTLRAEIGSSYTRKGWN</sequence>
<dbReference type="Proteomes" id="UP000050741">
    <property type="component" value="Unassembled WGS sequence"/>
</dbReference>
<organism evidence="1 2">
    <name type="scientific">Globodera pallida</name>
    <name type="common">Potato cyst nematode worm</name>
    <name type="synonym">Heterodera pallida</name>
    <dbReference type="NCBI Taxonomy" id="36090"/>
    <lineage>
        <taxon>Eukaryota</taxon>
        <taxon>Metazoa</taxon>
        <taxon>Ecdysozoa</taxon>
        <taxon>Nematoda</taxon>
        <taxon>Chromadorea</taxon>
        <taxon>Rhabditida</taxon>
        <taxon>Tylenchina</taxon>
        <taxon>Tylenchomorpha</taxon>
        <taxon>Tylenchoidea</taxon>
        <taxon>Heteroderidae</taxon>
        <taxon>Heteroderinae</taxon>
        <taxon>Globodera</taxon>
    </lineage>
</organism>
<accession>A0A183CLM5</accession>
<name>A0A183CLM5_GLOPA</name>